<dbReference type="AlphaFoldDB" id="A0A3A8G1H6"/>
<accession>A0A3A8G1H6</accession>
<evidence type="ECO:0000313" key="2">
    <source>
        <dbReference type="Proteomes" id="UP000281084"/>
    </source>
</evidence>
<evidence type="ECO:0000313" key="1">
    <source>
        <dbReference type="EMBL" id="RKG52947.1"/>
    </source>
</evidence>
<dbReference type="Proteomes" id="UP000281084">
    <property type="component" value="Unassembled WGS sequence"/>
</dbReference>
<dbReference type="InterPro" id="IPR006427">
    <property type="entry name" value="Portal_HK97"/>
</dbReference>
<organism evidence="1 2">
    <name type="scientific">Acinetobacter cumulans</name>
    <dbReference type="NCBI Taxonomy" id="2136182"/>
    <lineage>
        <taxon>Bacteria</taxon>
        <taxon>Pseudomonadati</taxon>
        <taxon>Pseudomonadota</taxon>
        <taxon>Gammaproteobacteria</taxon>
        <taxon>Moraxellales</taxon>
        <taxon>Moraxellaceae</taxon>
        <taxon>Acinetobacter</taxon>
    </lineage>
</organism>
<protein>
    <submittedName>
        <fullName evidence="1">Phage portal protein</fullName>
    </submittedName>
</protein>
<comment type="caution">
    <text evidence="1">The sequence shown here is derived from an EMBL/GenBank/DDBJ whole genome shotgun (WGS) entry which is preliminary data.</text>
</comment>
<gene>
    <name evidence="1" type="ORF">D7V64_08090</name>
</gene>
<dbReference type="Pfam" id="PF04860">
    <property type="entry name" value="Phage_portal"/>
    <property type="match status" value="1"/>
</dbReference>
<proteinExistence type="predicted"/>
<name>A0A3A8G1H6_9GAMM</name>
<sequence>MKTSAKVAKHRLNFCLEKDRIQSAVFKDREVGNRSAGPDGFKRGVIFDSPRSQSNIARTATFDRAMTLSAVFACHKVLAETVASLPIEMFTFDKSRNRTQVFDHELIKLLRNKPNDHQTCIEFKETLMLNLINGNAYVRKYYWHKELIQLEVINNGVVTPKLNDRGKVEYHVSYFNGKKEVLTTKEIWHIKLFGNGLVGMSPLAYGARTIGIGLATDDKVGKIMENGAKPHGYLSTDPKVRLKKEQRDGLREEFTDMIYGDEFFLPVLEGGLTFNKMSLTPEDIELLENRRFTVEEICRFYGVPSVLVNDTNGSTTWGSGITELVDAFYRFGLRHYFERIEESIRLNLIERIDWDKYEFEFKIKDLLRASIKDRVEINSKRIINGQSTINEIRREEGDPVKENGDQLLVAANLVPLDRLIQTPQGSVNETK</sequence>
<dbReference type="InterPro" id="IPR006944">
    <property type="entry name" value="Phage/GTA_portal"/>
</dbReference>
<dbReference type="RefSeq" id="WP_120367373.1">
    <property type="nucleotide sequence ID" value="NZ_RAXZ01000008.1"/>
</dbReference>
<dbReference type="EMBL" id="RAXZ01000008">
    <property type="protein sequence ID" value="RKG52947.1"/>
    <property type="molecule type" value="Genomic_DNA"/>
</dbReference>
<dbReference type="NCBIfam" id="TIGR01537">
    <property type="entry name" value="portal_HK97"/>
    <property type="match status" value="1"/>
</dbReference>
<reference evidence="1 2" key="1">
    <citation type="submission" date="2018-09" db="EMBL/GenBank/DDBJ databases">
        <title>The draft genome of Acinetobacter spp. strains.</title>
        <authorList>
            <person name="Qin J."/>
            <person name="Feng Y."/>
            <person name="Zong Z."/>
        </authorList>
    </citation>
    <scope>NUCLEOTIDE SEQUENCE [LARGE SCALE GENOMIC DNA]</scope>
    <source>
        <strain evidence="1 2">WCHAc060002</strain>
    </source>
</reference>